<evidence type="ECO:0000256" key="9">
    <source>
        <dbReference type="ARBA" id="ARBA00047899"/>
    </source>
</evidence>
<dbReference type="GO" id="GO:0004674">
    <property type="term" value="F:protein serine/threonine kinase activity"/>
    <property type="evidence" value="ECO:0007669"/>
    <property type="project" value="UniProtKB-KW"/>
</dbReference>
<dbReference type="Pfam" id="PF00069">
    <property type="entry name" value="Pkinase"/>
    <property type="match status" value="1"/>
</dbReference>
<dbReference type="RefSeq" id="XP_004350789.1">
    <property type="nucleotide sequence ID" value="XM_004350738.1"/>
</dbReference>
<evidence type="ECO:0000256" key="2">
    <source>
        <dbReference type="ARBA" id="ARBA00012513"/>
    </source>
</evidence>
<dbReference type="OMA" id="HDNAYYQ"/>
<keyword evidence="7" id="KW-0418">Kinase</keyword>
<keyword evidence="8 11" id="KW-0067">ATP-binding</keyword>
<evidence type="ECO:0000313" key="17">
    <source>
        <dbReference type="Proteomes" id="UP000007797"/>
    </source>
</evidence>
<dbReference type="EMBL" id="GL883029">
    <property type="protein sequence ID" value="EGG14081.1"/>
    <property type="molecule type" value="Genomic_DNA"/>
</dbReference>
<feature type="domain" description="Protein kinase" evidence="14">
    <location>
        <begin position="108"/>
        <end position="402"/>
    </location>
</feature>
<evidence type="ECO:0000256" key="3">
    <source>
        <dbReference type="ARBA" id="ARBA00022527"/>
    </source>
</evidence>
<dbReference type="GO" id="GO:0060100">
    <property type="term" value="P:positive regulation of phagocytosis, engulfment"/>
    <property type="evidence" value="ECO:0007669"/>
    <property type="project" value="EnsemblProtists"/>
</dbReference>
<dbReference type="InterPro" id="IPR008271">
    <property type="entry name" value="Ser/Thr_kinase_AS"/>
</dbReference>
<evidence type="ECO:0000256" key="11">
    <source>
        <dbReference type="PROSITE-ProRule" id="PRU10141"/>
    </source>
</evidence>
<dbReference type="InterPro" id="IPR011009">
    <property type="entry name" value="Kinase-like_dom_sf"/>
</dbReference>
<feature type="binding site" evidence="11">
    <location>
        <position position="137"/>
    </location>
    <ligand>
        <name>ATP</name>
        <dbReference type="ChEBI" id="CHEBI:30616"/>
    </ligand>
</feature>
<feature type="region of interest" description="Disordered" evidence="13">
    <location>
        <begin position="1"/>
        <end position="38"/>
    </location>
</feature>
<dbReference type="SMART" id="SM00220">
    <property type="entry name" value="S_TKc"/>
    <property type="match status" value="1"/>
</dbReference>
<keyword evidence="6 11" id="KW-0547">Nucleotide-binding</keyword>
<comment type="catalytic activity">
    <reaction evidence="9">
        <text>L-threonyl-[protein] + ATP = O-phospho-L-threonyl-[protein] + ADP + H(+)</text>
        <dbReference type="Rhea" id="RHEA:46608"/>
        <dbReference type="Rhea" id="RHEA-COMP:11060"/>
        <dbReference type="Rhea" id="RHEA-COMP:11605"/>
        <dbReference type="ChEBI" id="CHEBI:15378"/>
        <dbReference type="ChEBI" id="CHEBI:30013"/>
        <dbReference type="ChEBI" id="CHEBI:30616"/>
        <dbReference type="ChEBI" id="CHEBI:61977"/>
        <dbReference type="ChEBI" id="CHEBI:456216"/>
        <dbReference type="EC" id="2.7.11.1"/>
    </reaction>
</comment>
<dbReference type="PROSITE" id="PS00107">
    <property type="entry name" value="PROTEIN_KINASE_ATP"/>
    <property type="match status" value="1"/>
</dbReference>
<comment type="catalytic activity">
    <reaction evidence="10">
        <text>L-seryl-[protein] + ATP = O-phospho-L-seryl-[protein] + ADP + H(+)</text>
        <dbReference type="Rhea" id="RHEA:17989"/>
        <dbReference type="Rhea" id="RHEA-COMP:9863"/>
        <dbReference type="Rhea" id="RHEA-COMP:11604"/>
        <dbReference type="ChEBI" id="CHEBI:15378"/>
        <dbReference type="ChEBI" id="CHEBI:29999"/>
        <dbReference type="ChEBI" id="CHEBI:30616"/>
        <dbReference type="ChEBI" id="CHEBI:83421"/>
        <dbReference type="ChEBI" id="CHEBI:456216"/>
        <dbReference type="EC" id="2.7.11.1"/>
    </reaction>
</comment>
<dbReference type="PROSITE" id="PS51285">
    <property type="entry name" value="AGC_KINASE_CTER"/>
    <property type="match status" value="1"/>
</dbReference>
<sequence length="487" mass="56650">MMEETIIKEDYYSSSDDEEESEDLTTPAEPPSRPTMDKSLAAKMYIEQYYLNQQKSVRQRESRRKDLEVKMGQMNITPKEKSEMMKELDKKESDYMRLKRIKMKRNDFEVVKVIGRGAFGEVSLVRLRETGELYAMKKLLKSEMLQKEQVAHVRAERDVLANANNDWVVRLYYSFQDDNYLYLIMEYLPGGDMMSLLIKYDIFSEAQAKFYIAETLLAIELVHSLDYIHRDIKPDNLLLDKDGHVKLTDFGLCTGFHRLHSSEFYNKLVGDAMTLKMKLVSETPITQTERIQSWKKARRELAYSAVGTPDYTAPEVFMQVGYGKEVDWWSLGVILYEMVIGHPPFLSDDTTQTCLKIINCKETLHFPQNPGVSNECIDLIKRLVTDHDRLKTPSQIKQHPFFKGINWDKIKDQKAPFIPELKGPTDTSHFDEYEPDEEIASKLPKSKPRLGKLVKEKDLAFIGYTYKGFDIVDKSPSSRRKVDQIFK</sequence>
<dbReference type="PROSITE" id="PS00108">
    <property type="entry name" value="PROTEIN_KINASE_ST"/>
    <property type="match status" value="1"/>
</dbReference>
<evidence type="ECO:0000256" key="13">
    <source>
        <dbReference type="SAM" id="MobiDB-lite"/>
    </source>
</evidence>
<evidence type="ECO:0000259" key="14">
    <source>
        <dbReference type="PROSITE" id="PS50011"/>
    </source>
</evidence>
<evidence type="ECO:0000256" key="1">
    <source>
        <dbReference type="ARBA" id="ARBA00009903"/>
    </source>
</evidence>
<feature type="compositionally biased region" description="Basic and acidic residues" evidence="13">
    <location>
        <begin position="1"/>
        <end position="11"/>
    </location>
</feature>
<dbReference type="InterPro" id="IPR000961">
    <property type="entry name" value="AGC-kinase_C"/>
</dbReference>
<comment type="similarity">
    <text evidence="1">Belongs to the protein kinase superfamily. AGC Ser/Thr protein kinase family.</text>
</comment>
<dbReference type="GO" id="GO:0005737">
    <property type="term" value="C:cytoplasm"/>
    <property type="evidence" value="ECO:0007669"/>
    <property type="project" value="UniProtKB-ARBA"/>
</dbReference>
<dbReference type="CDD" id="cd05599">
    <property type="entry name" value="STKc_NDR_like"/>
    <property type="match status" value="1"/>
</dbReference>
<evidence type="ECO:0000256" key="5">
    <source>
        <dbReference type="ARBA" id="ARBA00022679"/>
    </source>
</evidence>
<reference evidence="17" key="1">
    <citation type="journal article" date="2011" name="Genome Res.">
        <title>Phylogeny-wide analysis of social amoeba genomes highlights ancient origins for complex intercellular communication.</title>
        <authorList>
            <person name="Heidel A.J."/>
            <person name="Lawal H.M."/>
            <person name="Felder M."/>
            <person name="Schilde C."/>
            <person name="Helps N.R."/>
            <person name="Tunggal B."/>
            <person name="Rivero F."/>
            <person name="John U."/>
            <person name="Schleicher M."/>
            <person name="Eichinger L."/>
            <person name="Platzer M."/>
            <person name="Noegel A.A."/>
            <person name="Schaap P."/>
            <person name="Gloeckner G."/>
        </authorList>
    </citation>
    <scope>NUCLEOTIDE SEQUENCE [LARGE SCALE GENOMIC DNA]</scope>
    <source>
        <strain evidence="17">SH3</strain>
    </source>
</reference>
<dbReference type="CDD" id="cd21742">
    <property type="entry name" value="MobB_NDR_LATS-like"/>
    <property type="match status" value="1"/>
</dbReference>
<feature type="domain" description="AGC-kinase C-terminal" evidence="15">
    <location>
        <begin position="403"/>
        <end position="476"/>
    </location>
</feature>
<dbReference type="EC" id="2.7.11.1" evidence="2"/>
<dbReference type="InterPro" id="IPR017892">
    <property type="entry name" value="Pkinase_C"/>
</dbReference>
<dbReference type="OrthoDB" id="3638488at2759"/>
<keyword evidence="4" id="KW-0597">Phosphoprotein</keyword>
<evidence type="ECO:0000256" key="12">
    <source>
        <dbReference type="RuleBase" id="RU000304"/>
    </source>
</evidence>
<dbReference type="Proteomes" id="UP000007797">
    <property type="component" value="Unassembled WGS sequence"/>
</dbReference>
<dbReference type="GO" id="GO:0072686">
    <property type="term" value="C:mitotic spindle"/>
    <property type="evidence" value="ECO:0007669"/>
    <property type="project" value="EnsemblProtists"/>
</dbReference>
<dbReference type="AlphaFoldDB" id="F4QED4"/>
<protein>
    <recommendedName>
        <fullName evidence="2">non-specific serine/threonine protein kinase</fullName>
        <ecNumber evidence="2">2.7.11.1</ecNumber>
    </recommendedName>
</protein>
<organism evidence="16 17">
    <name type="scientific">Cavenderia fasciculata</name>
    <name type="common">Slime mold</name>
    <name type="synonym">Dictyostelium fasciculatum</name>
    <dbReference type="NCBI Taxonomy" id="261658"/>
    <lineage>
        <taxon>Eukaryota</taxon>
        <taxon>Amoebozoa</taxon>
        <taxon>Evosea</taxon>
        <taxon>Eumycetozoa</taxon>
        <taxon>Dictyostelia</taxon>
        <taxon>Acytosteliales</taxon>
        <taxon>Cavenderiaceae</taxon>
        <taxon>Cavenderia</taxon>
    </lineage>
</organism>
<evidence type="ECO:0000256" key="10">
    <source>
        <dbReference type="ARBA" id="ARBA00048679"/>
    </source>
</evidence>
<dbReference type="Pfam" id="PF00433">
    <property type="entry name" value="Pkinase_C"/>
    <property type="match status" value="1"/>
</dbReference>
<dbReference type="PROSITE" id="PS50011">
    <property type="entry name" value="PROTEIN_KINASE_DOM"/>
    <property type="match status" value="1"/>
</dbReference>
<dbReference type="Gene3D" id="3.30.200.20">
    <property type="entry name" value="Phosphorylase Kinase, domain 1"/>
    <property type="match status" value="2"/>
</dbReference>
<dbReference type="GeneID" id="14866114"/>
<name>F4QED4_CACFS</name>
<dbReference type="STRING" id="1054147.F4QED4"/>
<proteinExistence type="inferred from homology"/>
<evidence type="ECO:0000256" key="6">
    <source>
        <dbReference type="ARBA" id="ARBA00022741"/>
    </source>
</evidence>
<dbReference type="GO" id="GO:0005813">
    <property type="term" value="C:centrosome"/>
    <property type="evidence" value="ECO:0007669"/>
    <property type="project" value="EnsemblProtists"/>
</dbReference>
<evidence type="ECO:0000256" key="8">
    <source>
        <dbReference type="ARBA" id="ARBA00022840"/>
    </source>
</evidence>
<keyword evidence="3 12" id="KW-0723">Serine/threonine-protein kinase</keyword>
<dbReference type="SMART" id="SM00133">
    <property type="entry name" value="S_TK_X"/>
    <property type="match status" value="1"/>
</dbReference>
<accession>F4QED4</accession>
<dbReference type="InterPro" id="IPR050839">
    <property type="entry name" value="Rho-assoc_Ser/Thr_Kinase"/>
</dbReference>
<evidence type="ECO:0000256" key="4">
    <source>
        <dbReference type="ARBA" id="ARBA00022553"/>
    </source>
</evidence>
<evidence type="ECO:0000313" key="16">
    <source>
        <dbReference type="EMBL" id="EGG14081.1"/>
    </source>
</evidence>
<keyword evidence="17" id="KW-1185">Reference proteome</keyword>
<dbReference type="Gene3D" id="1.10.510.10">
    <property type="entry name" value="Transferase(Phosphotransferase) domain 1"/>
    <property type="match status" value="2"/>
</dbReference>
<evidence type="ECO:0000259" key="15">
    <source>
        <dbReference type="PROSITE" id="PS51285"/>
    </source>
</evidence>
<dbReference type="FunFam" id="3.30.200.20:FF:000192">
    <property type="entry name" value="Serine/threonine-protein kinase cot-1"/>
    <property type="match status" value="1"/>
</dbReference>
<dbReference type="InterPro" id="IPR059233">
    <property type="entry name" value="MobB_NdrA/B/Cbk1"/>
</dbReference>
<evidence type="ECO:0000256" key="7">
    <source>
        <dbReference type="ARBA" id="ARBA00022777"/>
    </source>
</evidence>
<dbReference type="InterPro" id="IPR017441">
    <property type="entry name" value="Protein_kinase_ATP_BS"/>
</dbReference>
<keyword evidence="5" id="KW-0808">Transferase</keyword>
<dbReference type="PANTHER" id="PTHR22988">
    <property type="entry name" value="MYOTONIC DYSTROPHY S/T KINASE-RELATED"/>
    <property type="match status" value="1"/>
</dbReference>
<dbReference type="SUPFAM" id="SSF56112">
    <property type="entry name" value="Protein kinase-like (PK-like)"/>
    <property type="match status" value="1"/>
</dbReference>
<gene>
    <name evidence="16" type="primary">ndrA</name>
    <name evidence="16" type="ORF">DFA_11844</name>
</gene>
<dbReference type="GO" id="GO:0005524">
    <property type="term" value="F:ATP binding"/>
    <property type="evidence" value="ECO:0007669"/>
    <property type="project" value="UniProtKB-UniRule"/>
</dbReference>
<dbReference type="PANTHER" id="PTHR22988:SF76">
    <property type="entry name" value="CHROMOSOME UNDETERMINED SCAFFOLD_135, WHOLE GENOME SHOTGUN SEQUENCE"/>
    <property type="match status" value="1"/>
</dbReference>
<dbReference type="InterPro" id="IPR000719">
    <property type="entry name" value="Prot_kinase_dom"/>
</dbReference>
<dbReference type="KEGG" id="dfa:DFA_11844"/>